<dbReference type="OrthoDB" id="85914at2157"/>
<keyword evidence="1" id="KW-0472">Membrane</keyword>
<accession>A0A166B0R7</accession>
<dbReference type="PATRIC" id="fig|66851.6.peg.1187"/>
<dbReference type="AlphaFoldDB" id="A0A166B0R7"/>
<gene>
    <name evidence="2" type="ORF">MBORA_10830</name>
</gene>
<dbReference type="EMBL" id="LWMU01000065">
    <property type="protein sequence ID" value="KZX12718.1"/>
    <property type="molecule type" value="Genomic_DNA"/>
</dbReference>
<reference evidence="3" key="1">
    <citation type="journal article" date="2016" name="Genome Announc.">
        <title>Draft Genome Sequences of Methanobrevibacter curvatus DSM11111, Methanobrevibacter cuticularis DSM11139, Methanobrevibacter filiformis DSM11501, and Methanobrevibacter oralis DSM7256.</title>
        <authorList>
            <person name="Poehlein A."/>
            <person name="Seedorf H."/>
        </authorList>
    </citation>
    <scope>NUCLEOTIDE SEQUENCE [LARGE SCALE GENOMIC DNA]</scope>
    <source>
        <strain evidence="3">DSM 7256 / JCM 30027 / ZR</strain>
    </source>
</reference>
<name>A0A166B0R7_METOA</name>
<keyword evidence="3" id="KW-1185">Reference proteome</keyword>
<proteinExistence type="predicted"/>
<sequence>MDKKGNFTLEIIASLIIILIIIESISIASEITSQKITKNVENENIEVLLNEFIDNLINNPGSYNWQDYGYGNVGLAIENEEGRIIPNSISYSKLIALKKNYKKLVFEKIFNKKIKTSIELIPKTSISSVKIGENFYTSKDIYSVNRLVKCDFYKKYVIKDFQRLGKCNHDHDPNSHSCNYFKLFKKNLKKSDYYLLIDDDVNYYTDTTQTKWELWRPTKNSIYLNDEIDVFNNQSSEIVFVHFDKKNVKAVLVSVPKNFDKSKLKYDYFITNDCKLILKAWY</sequence>
<keyword evidence="1" id="KW-0812">Transmembrane</keyword>
<dbReference type="Proteomes" id="UP000077428">
    <property type="component" value="Unassembled WGS sequence"/>
</dbReference>
<keyword evidence="1" id="KW-1133">Transmembrane helix</keyword>
<protein>
    <submittedName>
        <fullName evidence="2">Uncharacterized protein</fullName>
    </submittedName>
</protein>
<feature type="transmembrane region" description="Helical" evidence="1">
    <location>
        <begin position="7"/>
        <end position="28"/>
    </location>
</feature>
<evidence type="ECO:0000313" key="3">
    <source>
        <dbReference type="Proteomes" id="UP000077428"/>
    </source>
</evidence>
<dbReference type="RefSeq" id="WP_063720346.1">
    <property type="nucleotide sequence ID" value="NZ_LT985120.1"/>
</dbReference>
<evidence type="ECO:0000256" key="1">
    <source>
        <dbReference type="SAM" id="Phobius"/>
    </source>
</evidence>
<evidence type="ECO:0000313" key="2">
    <source>
        <dbReference type="EMBL" id="KZX12718.1"/>
    </source>
</evidence>
<dbReference type="STRING" id="66851.MBORA_10830"/>
<organism evidence="2 3">
    <name type="scientific">Methanobrevibacter oralis</name>
    <dbReference type="NCBI Taxonomy" id="66851"/>
    <lineage>
        <taxon>Archaea</taxon>
        <taxon>Methanobacteriati</taxon>
        <taxon>Methanobacteriota</taxon>
        <taxon>Methanomada group</taxon>
        <taxon>Methanobacteria</taxon>
        <taxon>Methanobacteriales</taxon>
        <taxon>Methanobacteriaceae</taxon>
        <taxon>Methanobrevibacter</taxon>
    </lineage>
</organism>
<comment type="caution">
    <text evidence="2">The sequence shown here is derived from an EMBL/GenBank/DDBJ whole genome shotgun (WGS) entry which is preliminary data.</text>
</comment>